<protein>
    <submittedName>
        <fullName evidence="1">Uncharacterized protein</fullName>
    </submittedName>
</protein>
<dbReference type="OrthoDB" id="8245822at2"/>
<proteinExistence type="predicted"/>
<dbReference type="EMBL" id="FQXE01000009">
    <property type="protein sequence ID" value="SHI12469.1"/>
    <property type="molecule type" value="Genomic_DNA"/>
</dbReference>
<dbReference type="AlphaFoldDB" id="A0A1M5YKN0"/>
<dbReference type="Proteomes" id="UP000184226">
    <property type="component" value="Unassembled WGS sequence"/>
</dbReference>
<evidence type="ECO:0000313" key="2">
    <source>
        <dbReference type="Proteomes" id="UP000184226"/>
    </source>
</evidence>
<organism evidence="1 2">
    <name type="scientific">Pollutimonas bauzanensis</name>
    <dbReference type="NCBI Taxonomy" id="658167"/>
    <lineage>
        <taxon>Bacteria</taxon>
        <taxon>Pseudomonadati</taxon>
        <taxon>Pseudomonadota</taxon>
        <taxon>Betaproteobacteria</taxon>
        <taxon>Burkholderiales</taxon>
        <taxon>Alcaligenaceae</taxon>
        <taxon>Pollutimonas</taxon>
    </lineage>
</organism>
<accession>A0A1M5YKN0</accession>
<gene>
    <name evidence="1" type="ORF">SAMN04488135_109181</name>
</gene>
<sequence length="224" mass="25659">MLHISSHVADLLDNLGLTLGSHQVELVNFKRAKQCSVRHDQVPVAITGYTLVSPAFARGRFPECSFIDMIEKRSSMDDRDACALAAICGVDVMPPFWGNPRPFGEHVWNIIDLYELGAFFERVNHRYGNEGDHYLMRPRGLDWSDPDQPELPGGLQKWRSDYRELPPVRQLMVATVLQLYLQGDDRYWMVRVPKKWHAAEGIEILHAQGVLADWAKLYALYPGW</sequence>
<dbReference type="RefSeq" id="WP_073105053.1">
    <property type="nucleotide sequence ID" value="NZ_FQXE01000009.1"/>
</dbReference>
<name>A0A1M5YKN0_9BURK</name>
<evidence type="ECO:0000313" key="1">
    <source>
        <dbReference type="EMBL" id="SHI12469.1"/>
    </source>
</evidence>
<keyword evidence="2" id="KW-1185">Reference proteome</keyword>
<reference evidence="1 2" key="1">
    <citation type="submission" date="2016-11" db="EMBL/GenBank/DDBJ databases">
        <authorList>
            <person name="Jaros S."/>
            <person name="Januszkiewicz K."/>
            <person name="Wedrychowicz H."/>
        </authorList>
    </citation>
    <scope>NUCLEOTIDE SEQUENCE [LARGE SCALE GENOMIC DNA]</scope>
    <source>
        <strain evidence="1 2">CGMCC 1.10190</strain>
    </source>
</reference>